<reference evidence="3" key="1">
    <citation type="journal article" date="2019" name="Int. J. Syst. Evol. Microbiol.">
        <title>The Global Catalogue of Microorganisms (GCM) 10K type strain sequencing project: providing services to taxonomists for standard genome sequencing and annotation.</title>
        <authorList>
            <consortium name="The Broad Institute Genomics Platform"/>
            <consortium name="The Broad Institute Genome Sequencing Center for Infectious Disease"/>
            <person name="Wu L."/>
            <person name="Ma J."/>
        </authorList>
    </citation>
    <scope>NUCLEOTIDE SEQUENCE [LARGE SCALE GENOMIC DNA]</scope>
    <source>
        <strain evidence="3">ICMP 6774ER</strain>
    </source>
</reference>
<dbReference type="Proteomes" id="UP001597368">
    <property type="component" value="Unassembled WGS sequence"/>
</dbReference>
<feature type="transmembrane region" description="Helical" evidence="1">
    <location>
        <begin position="226"/>
        <end position="244"/>
    </location>
</feature>
<dbReference type="EMBL" id="JBHUFV010000055">
    <property type="protein sequence ID" value="MFD1937111.1"/>
    <property type="molecule type" value="Genomic_DNA"/>
</dbReference>
<keyword evidence="1" id="KW-0472">Membrane</keyword>
<name>A0ABW4T5Q5_9ACTN</name>
<keyword evidence="1" id="KW-0812">Transmembrane</keyword>
<keyword evidence="3" id="KW-1185">Reference proteome</keyword>
<dbReference type="RefSeq" id="WP_379577998.1">
    <property type="nucleotide sequence ID" value="NZ_JBHUFV010000055.1"/>
</dbReference>
<feature type="transmembrane region" description="Helical" evidence="1">
    <location>
        <begin position="102"/>
        <end position="122"/>
    </location>
</feature>
<accession>A0ABW4T5Q5</accession>
<keyword evidence="1" id="KW-1133">Transmembrane helix</keyword>
<feature type="transmembrane region" description="Helical" evidence="1">
    <location>
        <begin position="173"/>
        <end position="191"/>
    </location>
</feature>
<dbReference type="PANTHER" id="PTHR37305">
    <property type="entry name" value="INTEGRAL MEMBRANE PROTEIN-RELATED"/>
    <property type="match status" value="1"/>
</dbReference>
<feature type="transmembrane region" description="Helical" evidence="1">
    <location>
        <begin position="52"/>
        <end position="75"/>
    </location>
</feature>
<dbReference type="PANTHER" id="PTHR37305:SF1">
    <property type="entry name" value="MEMBRANE PROTEIN"/>
    <property type="match status" value="1"/>
</dbReference>
<evidence type="ECO:0000313" key="3">
    <source>
        <dbReference type="Proteomes" id="UP001597368"/>
    </source>
</evidence>
<sequence length="249" mass="25798">MIDVLRSEWTKIRSVRSTMWTLGTAGVLMLALGVLGAVAVTGQSGAKEGLELVGTSLSGLSFASLALAALGVLVISGEYRTGAIRTTLTAVPWRLGLLTGKVVVFAAVAFVVSTAASFGAFFASQVIFAREGLSVALTEPGVFRAVVGAGLYLTASGLFGLALGALIRHTPGAIVTAIALIMVLPTMTVMLPDEWGRVVRDHFTSNAGIRITEVNPVGGLAPWTGFAVYLGWIAVTLVLAAVLLKKRDA</sequence>
<evidence type="ECO:0000256" key="1">
    <source>
        <dbReference type="SAM" id="Phobius"/>
    </source>
</evidence>
<feature type="transmembrane region" description="Helical" evidence="1">
    <location>
        <begin position="142"/>
        <end position="166"/>
    </location>
</feature>
<evidence type="ECO:0000313" key="2">
    <source>
        <dbReference type="EMBL" id="MFD1937111.1"/>
    </source>
</evidence>
<protein>
    <submittedName>
        <fullName evidence="2">ABC transporter permease subunit</fullName>
    </submittedName>
</protein>
<proteinExistence type="predicted"/>
<organism evidence="2 3">
    <name type="scientific">Nonomuraea mangrovi</name>
    <dbReference type="NCBI Taxonomy" id="2316207"/>
    <lineage>
        <taxon>Bacteria</taxon>
        <taxon>Bacillati</taxon>
        <taxon>Actinomycetota</taxon>
        <taxon>Actinomycetes</taxon>
        <taxon>Streptosporangiales</taxon>
        <taxon>Streptosporangiaceae</taxon>
        <taxon>Nonomuraea</taxon>
    </lineage>
</organism>
<feature type="transmembrane region" description="Helical" evidence="1">
    <location>
        <begin position="20"/>
        <end position="40"/>
    </location>
</feature>
<gene>
    <name evidence="2" type="ORF">ACFSKW_37135</name>
</gene>
<comment type="caution">
    <text evidence="2">The sequence shown here is derived from an EMBL/GenBank/DDBJ whole genome shotgun (WGS) entry which is preliminary data.</text>
</comment>